<evidence type="ECO:0000256" key="11">
    <source>
        <dbReference type="ARBA" id="ARBA00048807"/>
    </source>
</evidence>
<name>A0ABW1S5P1_9PROT</name>
<dbReference type="EC" id="4.1.2.50" evidence="5"/>
<dbReference type="Proteomes" id="UP001596303">
    <property type="component" value="Unassembled WGS sequence"/>
</dbReference>
<dbReference type="SUPFAM" id="SSF55620">
    <property type="entry name" value="Tetrahydrobiopterin biosynthesis enzymes-like"/>
    <property type="match status" value="1"/>
</dbReference>
<dbReference type="Pfam" id="PF01242">
    <property type="entry name" value="PTPS"/>
    <property type="match status" value="1"/>
</dbReference>
<evidence type="ECO:0000256" key="1">
    <source>
        <dbReference type="ARBA" id="ARBA00001947"/>
    </source>
</evidence>
<evidence type="ECO:0000313" key="12">
    <source>
        <dbReference type="EMBL" id="MFC6196966.1"/>
    </source>
</evidence>
<dbReference type="PANTHER" id="PTHR12589">
    <property type="entry name" value="PYRUVOYL TETRAHYDROBIOPTERIN SYNTHASE"/>
    <property type="match status" value="1"/>
</dbReference>
<comment type="pathway">
    <text evidence="3">Purine metabolism; 7-cyano-7-deazaguanine biosynthesis.</text>
</comment>
<evidence type="ECO:0000256" key="4">
    <source>
        <dbReference type="ARBA" id="ARBA00008900"/>
    </source>
</evidence>
<evidence type="ECO:0000256" key="2">
    <source>
        <dbReference type="ARBA" id="ARBA00002285"/>
    </source>
</evidence>
<keyword evidence="13" id="KW-1185">Reference proteome</keyword>
<evidence type="ECO:0000256" key="7">
    <source>
        <dbReference type="ARBA" id="ARBA00022723"/>
    </source>
</evidence>
<comment type="cofactor">
    <cofactor evidence="1">
        <name>Zn(2+)</name>
        <dbReference type="ChEBI" id="CHEBI:29105"/>
    </cofactor>
</comment>
<comment type="catalytic activity">
    <reaction evidence="11">
        <text>7,8-dihydroneopterin 3'-triphosphate + H2O = 6-carboxy-5,6,7,8-tetrahydropterin + triphosphate + acetaldehyde + 2 H(+)</text>
        <dbReference type="Rhea" id="RHEA:27966"/>
        <dbReference type="ChEBI" id="CHEBI:15343"/>
        <dbReference type="ChEBI" id="CHEBI:15377"/>
        <dbReference type="ChEBI" id="CHEBI:15378"/>
        <dbReference type="ChEBI" id="CHEBI:18036"/>
        <dbReference type="ChEBI" id="CHEBI:58462"/>
        <dbReference type="ChEBI" id="CHEBI:61032"/>
        <dbReference type="EC" id="4.1.2.50"/>
    </reaction>
</comment>
<organism evidence="12 13">
    <name type="scientific">Ponticaulis profundi</name>
    <dbReference type="NCBI Taxonomy" id="2665222"/>
    <lineage>
        <taxon>Bacteria</taxon>
        <taxon>Pseudomonadati</taxon>
        <taxon>Pseudomonadota</taxon>
        <taxon>Alphaproteobacteria</taxon>
        <taxon>Hyphomonadales</taxon>
        <taxon>Hyphomonadaceae</taxon>
        <taxon>Ponticaulis</taxon>
    </lineage>
</organism>
<evidence type="ECO:0000256" key="10">
    <source>
        <dbReference type="ARBA" id="ARBA00031449"/>
    </source>
</evidence>
<dbReference type="InterPro" id="IPR038418">
    <property type="entry name" value="6-PTP_synth/QueD_sf"/>
</dbReference>
<evidence type="ECO:0000256" key="8">
    <source>
        <dbReference type="ARBA" id="ARBA00022833"/>
    </source>
</evidence>
<dbReference type="PANTHER" id="PTHR12589:SF7">
    <property type="entry name" value="6-PYRUVOYL TETRAHYDROBIOPTERIN SYNTHASE"/>
    <property type="match status" value="1"/>
</dbReference>
<comment type="similarity">
    <text evidence="4">Belongs to the PTPS family. QueD subfamily.</text>
</comment>
<evidence type="ECO:0000256" key="3">
    <source>
        <dbReference type="ARBA" id="ARBA00005061"/>
    </source>
</evidence>
<dbReference type="Gene3D" id="3.30.479.10">
    <property type="entry name" value="6-pyruvoyl tetrahydropterin synthase/QueD"/>
    <property type="match status" value="1"/>
</dbReference>
<dbReference type="EMBL" id="JBHSSW010000003">
    <property type="protein sequence ID" value="MFC6196966.1"/>
    <property type="molecule type" value="Genomic_DNA"/>
</dbReference>
<accession>A0ABW1S5P1</accession>
<evidence type="ECO:0000313" key="13">
    <source>
        <dbReference type="Proteomes" id="UP001596303"/>
    </source>
</evidence>
<dbReference type="InterPro" id="IPR007115">
    <property type="entry name" value="6-PTP_synth/QueD"/>
</dbReference>
<reference evidence="13" key="1">
    <citation type="journal article" date="2019" name="Int. J. Syst. Evol. Microbiol.">
        <title>The Global Catalogue of Microorganisms (GCM) 10K type strain sequencing project: providing services to taxonomists for standard genome sequencing and annotation.</title>
        <authorList>
            <consortium name="The Broad Institute Genomics Platform"/>
            <consortium name="The Broad Institute Genome Sequencing Center for Infectious Disease"/>
            <person name="Wu L."/>
            <person name="Ma J."/>
        </authorList>
    </citation>
    <scope>NUCLEOTIDE SEQUENCE [LARGE SCALE GENOMIC DNA]</scope>
    <source>
        <strain evidence="13">CGMCC-1.15741</strain>
    </source>
</reference>
<comment type="caution">
    <text evidence="12">The sequence shown here is derived from an EMBL/GenBank/DDBJ whole genome shotgun (WGS) entry which is preliminary data.</text>
</comment>
<comment type="function">
    <text evidence="2">Catalyzes the conversion of 7,8-dihydroneopterin triphosphate (H2NTP) to 6-carboxy-5,6,7,8-tetrahydropterin (CPH4) and acetaldehyde.</text>
</comment>
<proteinExistence type="inferred from homology"/>
<dbReference type="RefSeq" id="WP_377375109.1">
    <property type="nucleotide sequence ID" value="NZ_JBHSSW010000003.1"/>
</dbReference>
<protein>
    <recommendedName>
        <fullName evidence="6">6-carboxy-5,6,7,8-tetrahydropterin synthase</fullName>
        <ecNumber evidence="5">4.1.2.50</ecNumber>
    </recommendedName>
    <alternativeName>
        <fullName evidence="10">Queuosine biosynthesis protein QueD</fullName>
    </alternativeName>
</protein>
<gene>
    <name evidence="12" type="ORF">ACFQDM_02700</name>
</gene>
<sequence length="143" mass="15876">MTVKSQTDIQAVSAAPNLVGRTFEITRTSGFEAAHHLRPKDPNHPYGQLHGHSFHVEIGVSGVVREGEDWVDDFARIGDELAKVTAQLDHSYLNDIKGLELPTLERICVWIADRLQPSLPKLSRVTVSRPSLKEGCTLRLDAQ</sequence>
<keyword evidence="7" id="KW-0479">Metal-binding</keyword>
<evidence type="ECO:0000256" key="9">
    <source>
        <dbReference type="ARBA" id="ARBA00023239"/>
    </source>
</evidence>
<evidence type="ECO:0000256" key="5">
    <source>
        <dbReference type="ARBA" id="ARBA00012982"/>
    </source>
</evidence>
<keyword evidence="8" id="KW-0862">Zinc</keyword>
<keyword evidence="9" id="KW-0456">Lyase</keyword>
<evidence type="ECO:0000256" key="6">
    <source>
        <dbReference type="ARBA" id="ARBA00018141"/>
    </source>
</evidence>